<accession>A0ABS7UB58</accession>
<proteinExistence type="predicted"/>
<dbReference type="RefSeq" id="WP_224122493.1">
    <property type="nucleotide sequence ID" value="NZ_JAIQZJ010000003.1"/>
</dbReference>
<feature type="compositionally biased region" description="Low complexity" evidence="1">
    <location>
        <begin position="31"/>
        <end position="41"/>
    </location>
</feature>
<sequence length="47" mass="5220">MNPLTVNPAIVLNELHRSPSRRPGRTRQDRAASAARTARVALQRASR</sequence>
<evidence type="ECO:0000313" key="3">
    <source>
        <dbReference type="Proteomes" id="UP000780875"/>
    </source>
</evidence>
<name>A0ABS7UB58_9ACTN</name>
<gene>
    <name evidence="2" type="ORF">K8U61_08090</name>
</gene>
<keyword evidence="3" id="KW-1185">Reference proteome</keyword>
<evidence type="ECO:0000313" key="2">
    <source>
        <dbReference type="EMBL" id="MBZ5738120.1"/>
    </source>
</evidence>
<evidence type="ECO:0000256" key="1">
    <source>
        <dbReference type="SAM" id="MobiDB-lite"/>
    </source>
</evidence>
<protein>
    <submittedName>
        <fullName evidence="2">Uncharacterized protein</fullName>
    </submittedName>
</protein>
<reference evidence="2 3" key="1">
    <citation type="submission" date="2021-09" db="EMBL/GenBank/DDBJ databases">
        <title>Whole genome sequence of Nocardioides sp. GBK3QG-3.</title>
        <authorList>
            <person name="Tuo L."/>
        </authorList>
    </citation>
    <scope>NUCLEOTIDE SEQUENCE [LARGE SCALE GENOMIC DNA]</scope>
    <source>
        <strain evidence="2 3">GBK3QG-3</strain>
    </source>
</reference>
<dbReference type="Proteomes" id="UP000780875">
    <property type="component" value="Unassembled WGS sequence"/>
</dbReference>
<dbReference type="EMBL" id="JAIQZJ010000003">
    <property type="protein sequence ID" value="MBZ5738120.1"/>
    <property type="molecule type" value="Genomic_DNA"/>
</dbReference>
<organism evidence="2 3">
    <name type="scientific">Nocardioides mangrovi</name>
    <dbReference type="NCBI Taxonomy" id="2874580"/>
    <lineage>
        <taxon>Bacteria</taxon>
        <taxon>Bacillati</taxon>
        <taxon>Actinomycetota</taxon>
        <taxon>Actinomycetes</taxon>
        <taxon>Propionibacteriales</taxon>
        <taxon>Nocardioidaceae</taxon>
        <taxon>Nocardioides</taxon>
    </lineage>
</organism>
<feature type="region of interest" description="Disordered" evidence="1">
    <location>
        <begin position="1"/>
        <end position="47"/>
    </location>
</feature>
<comment type="caution">
    <text evidence="2">The sequence shown here is derived from an EMBL/GenBank/DDBJ whole genome shotgun (WGS) entry which is preliminary data.</text>
</comment>